<dbReference type="EMBL" id="REGN01012329">
    <property type="protein sequence ID" value="RMZ95854.1"/>
    <property type="molecule type" value="Genomic_DNA"/>
</dbReference>
<evidence type="ECO:0000313" key="2">
    <source>
        <dbReference type="Proteomes" id="UP000276133"/>
    </source>
</evidence>
<accession>A0A3M7PAW1</accession>
<keyword evidence="2" id="KW-1185">Reference proteome</keyword>
<sequence length="87" mass="10317">MTANLTINLINGQKENQCEFYLELIQLHNLSFKFHFGLQRDLNISKTLLQLKVKGHSIRPNQSRINWGTMPIRDTKREMNLEEIMNF</sequence>
<dbReference type="AlphaFoldDB" id="A0A3M7PAW1"/>
<evidence type="ECO:0000313" key="1">
    <source>
        <dbReference type="EMBL" id="RMZ95854.1"/>
    </source>
</evidence>
<protein>
    <submittedName>
        <fullName evidence="1">Uncharacterized protein</fullName>
    </submittedName>
</protein>
<name>A0A3M7PAW1_BRAPC</name>
<gene>
    <name evidence="1" type="ORF">BpHYR1_003858</name>
</gene>
<comment type="caution">
    <text evidence="1">The sequence shown here is derived from an EMBL/GenBank/DDBJ whole genome shotgun (WGS) entry which is preliminary data.</text>
</comment>
<reference evidence="1 2" key="1">
    <citation type="journal article" date="2018" name="Sci. Rep.">
        <title>Genomic signatures of local adaptation to the degree of environmental predictability in rotifers.</title>
        <authorList>
            <person name="Franch-Gras L."/>
            <person name="Hahn C."/>
            <person name="Garcia-Roger E.M."/>
            <person name="Carmona M.J."/>
            <person name="Serra M."/>
            <person name="Gomez A."/>
        </authorList>
    </citation>
    <scope>NUCLEOTIDE SEQUENCE [LARGE SCALE GENOMIC DNA]</scope>
    <source>
        <strain evidence="1">HYR1</strain>
    </source>
</reference>
<organism evidence="1 2">
    <name type="scientific">Brachionus plicatilis</name>
    <name type="common">Marine rotifer</name>
    <name type="synonym">Brachionus muelleri</name>
    <dbReference type="NCBI Taxonomy" id="10195"/>
    <lineage>
        <taxon>Eukaryota</taxon>
        <taxon>Metazoa</taxon>
        <taxon>Spiralia</taxon>
        <taxon>Gnathifera</taxon>
        <taxon>Rotifera</taxon>
        <taxon>Eurotatoria</taxon>
        <taxon>Monogononta</taxon>
        <taxon>Pseudotrocha</taxon>
        <taxon>Ploima</taxon>
        <taxon>Brachionidae</taxon>
        <taxon>Brachionus</taxon>
    </lineage>
</organism>
<proteinExistence type="predicted"/>
<dbReference type="Proteomes" id="UP000276133">
    <property type="component" value="Unassembled WGS sequence"/>
</dbReference>